<evidence type="ECO:0000256" key="5">
    <source>
        <dbReference type="SAM" id="Phobius"/>
    </source>
</evidence>
<evidence type="ECO:0000313" key="8">
    <source>
        <dbReference type="Proteomes" id="UP000184383"/>
    </source>
</evidence>
<feature type="transmembrane region" description="Helical" evidence="5">
    <location>
        <begin position="372"/>
        <end position="394"/>
    </location>
</feature>
<dbReference type="STRING" id="1073089.A0A1L9S1Z7"/>
<dbReference type="Gene3D" id="3.80.10.10">
    <property type="entry name" value="Ribonuclease Inhibitor"/>
    <property type="match status" value="1"/>
</dbReference>
<evidence type="ECO:0000256" key="6">
    <source>
        <dbReference type="SAM" id="SignalP"/>
    </source>
</evidence>
<feature type="compositionally biased region" description="Low complexity" evidence="4">
    <location>
        <begin position="349"/>
        <end position="371"/>
    </location>
</feature>
<evidence type="ECO:0000313" key="7">
    <source>
        <dbReference type="EMBL" id="OJJ41179.1"/>
    </source>
</evidence>
<keyword evidence="5" id="KW-0812">Transmembrane</keyword>
<dbReference type="VEuPathDB" id="FungiDB:ASPWEDRAFT_34678"/>
<dbReference type="RefSeq" id="XP_040694855.1">
    <property type="nucleotide sequence ID" value="XM_040834061.1"/>
</dbReference>
<dbReference type="GO" id="GO:0009277">
    <property type="term" value="C:fungal-type cell wall"/>
    <property type="evidence" value="ECO:0007669"/>
    <property type="project" value="TreeGrafter"/>
</dbReference>
<protein>
    <recommendedName>
        <fullName evidence="9">Receptor L-domain domain-containing protein</fullName>
    </recommendedName>
</protein>
<dbReference type="GeneID" id="63749909"/>
<dbReference type="SUPFAM" id="SSF52058">
    <property type="entry name" value="L domain-like"/>
    <property type="match status" value="2"/>
</dbReference>
<dbReference type="InterPro" id="IPR051648">
    <property type="entry name" value="CWI-Assembly_Regulator"/>
</dbReference>
<keyword evidence="2 6" id="KW-0732">Signal</keyword>
<dbReference type="InterPro" id="IPR032675">
    <property type="entry name" value="LRR_dom_sf"/>
</dbReference>
<keyword evidence="5" id="KW-1133">Transmembrane helix</keyword>
<proteinExistence type="predicted"/>
<dbReference type="InterPro" id="IPR026906">
    <property type="entry name" value="LRR_5"/>
</dbReference>
<dbReference type="AlphaFoldDB" id="A0A1L9S1Z7"/>
<dbReference type="Pfam" id="PF12454">
    <property type="entry name" value="Ecm33"/>
    <property type="match status" value="1"/>
</dbReference>
<name>A0A1L9S1Z7_ASPWE</name>
<keyword evidence="5" id="KW-0472">Membrane</keyword>
<dbReference type="EMBL" id="KV878209">
    <property type="protein sequence ID" value="OJJ41179.1"/>
    <property type="molecule type" value="Genomic_DNA"/>
</dbReference>
<comment type="subcellular location">
    <subcellularLocation>
        <location evidence="1">Cell envelope</location>
    </subcellularLocation>
</comment>
<sequence length="398" mass="41466">MAFMKYVLPALAAGQVAMAASCGSGDTIKISSQGDADGYSSCKTLKGDVEIQKEITGSLSLNGIEQITGGLSCDGATNMSSLSASSLTSIGDTFKLNSLTTLTQLSFGSLTKVGSIQWTALPELQTLDFSKGVEEAGNVAITNTGLTDLDGISLKTVGQFDITENTNLKKVNVNDLTNATGLINFAGNMLSLEIDLPNLSSGTNMTFRNVSSVSVPSLHNLTGQLGFWGDTFKSFIAPNLTETGDLIFNDNSKLANLTLSQLKTVNGGFQIARNDKLANITFPKLEVITGALDFTGAFDDVSLPALKNVKGGFNMKSTGNFECKTFKTLQDDNVIHGKYACKAEDPNPTTKDGSSGSSTTTSGSASKSSDEGAGVAIGVNVPVLGAAAIFGYLIQYAL</sequence>
<evidence type="ECO:0000256" key="1">
    <source>
        <dbReference type="ARBA" id="ARBA00004196"/>
    </source>
</evidence>
<feature type="chain" id="PRO_5013177196" description="Receptor L-domain domain-containing protein" evidence="6">
    <location>
        <begin position="20"/>
        <end position="398"/>
    </location>
</feature>
<keyword evidence="3" id="KW-0325">Glycoprotein</keyword>
<feature type="region of interest" description="Disordered" evidence="4">
    <location>
        <begin position="341"/>
        <end position="371"/>
    </location>
</feature>
<dbReference type="PROSITE" id="PS51257">
    <property type="entry name" value="PROKAR_LIPOPROTEIN"/>
    <property type="match status" value="1"/>
</dbReference>
<evidence type="ECO:0000256" key="3">
    <source>
        <dbReference type="ARBA" id="ARBA00023180"/>
    </source>
</evidence>
<dbReference type="GO" id="GO:0005886">
    <property type="term" value="C:plasma membrane"/>
    <property type="evidence" value="ECO:0007669"/>
    <property type="project" value="TreeGrafter"/>
</dbReference>
<dbReference type="OrthoDB" id="536881at2759"/>
<dbReference type="Proteomes" id="UP000184383">
    <property type="component" value="Unassembled WGS sequence"/>
</dbReference>
<evidence type="ECO:0000256" key="4">
    <source>
        <dbReference type="SAM" id="MobiDB-lite"/>
    </source>
</evidence>
<dbReference type="GO" id="GO:0009986">
    <property type="term" value="C:cell surface"/>
    <property type="evidence" value="ECO:0007669"/>
    <property type="project" value="TreeGrafter"/>
</dbReference>
<reference evidence="8" key="1">
    <citation type="journal article" date="2017" name="Genome Biol.">
        <title>Comparative genomics reveals high biological diversity and specific adaptations in the industrially and medically important fungal genus Aspergillus.</title>
        <authorList>
            <person name="de Vries R.P."/>
            <person name="Riley R."/>
            <person name="Wiebenga A."/>
            <person name="Aguilar-Osorio G."/>
            <person name="Amillis S."/>
            <person name="Uchima C.A."/>
            <person name="Anderluh G."/>
            <person name="Asadollahi M."/>
            <person name="Askin M."/>
            <person name="Barry K."/>
            <person name="Battaglia E."/>
            <person name="Bayram O."/>
            <person name="Benocci T."/>
            <person name="Braus-Stromeyer S.A."/>
            <person name="Caldana C."/>
            <person name="Canovas D."/>
            <person name="Cerqueira G.C."/>
            <person name="Chen F."/>
            <person name="Chen W."/>
            <person name="Choi C."/>
            <person name="Clum A."/>
            <person name="Dos Santos R.A."/>
            <person name="Damasio A.R."/>
            <person name="Diallinas G."/>
            <person name="Emri T."/>
            <person name="Fekete E."/>
            <person name="Flipphi M."/>
            <person name="Freyberg S."/>
            <person name="Gallo A."/>
            <person name="Gournas C."/>
            <person name="Habgood R."/>
            <person name="Hainaut M."/>
            <person name="Harispe M.L."/>
            <person name="Henrissat B."/>
            <person name="Hilden K.S."/>
            <person name="Hope R."/>
            <person name="Hossain A."/>
            <person name="Karabika E."/>
            <person name="Karaffa L."/>
            <person name="Karanyi Z."/>
            <person name="Krasevec N."/>
            <person name="Kuo A."/>
            <person name="Kusch H."/>
            <person name="LaButti K."/>
            <person name="Lagendijk E.L."/>
            <person name="Lapidus A."/>
            <person name="Levasseur A."/>
            <person name="Lindquist E."/>
            <person name="Lipzen A."/>
            <person name="Logrieco A.F."/>
            <person name="MacCabe A."/>
            <person name="Maekelae M.R."/>
            <person name="Malavazi I."/>
            <person name="Melin P."/>
            <person name="Meyer V."/>
            <person name="Mielnichuk N."/>
            <person name="Miskei M."/>
            <person name="Molnar A.P."/>
            <person name="Mule G."/>
            <person name="Ngan C.Y."/>
            <person name="Orejas M."/>
            <person name="Orosz E."/>
            <person name="Ouedraogo J.P."/>
            <person name="Overkamp K.M."/>
            <person name="Park H.-S."/>
            <person name="Perrone G."/>
            <person name="Piumi F."/>
            <person name="Punt P.J."/>
            <person name="Ram A.F."/>
            <person name="Ramon A."/>
            <person name="Rauscher S."/>
            <person name="Record E."/>
            <person name="Riano-Pachon D.M."/>
            <person name="Robert V."/>
            <person name="Roehrig J."/>
            <person name="Ruller R."/>
            <person name="Salamov A."/>
            <person name="Salih N.S."/>
            <person name="Samson R.A."/>
            <person name="Sandor E."/>
            <person name="Sanguinetti M."/>
            <person name="Schuetze T."/>
            <person name="Sepcic K."/>
            <person name="Shelest E."/>
            <person name="Sherlock G."/>
            <person name="Sophianopoulou V."/>
            <person name="Squina F.M."/>
            <person name="Sun H."/>
            <person name="Susca A."/>
            <person name="Todd R.B."/>
            <person name="Tsang A."/>
            <person name="Unkles S.E."/>
            <person name="van de Wiele N."/>
            <person name="van Rossen-Uffink D."/>
            <person name="Oliveira J.V."/>
            <person name="Vesth T.C."/>
            <person name="Visser J."/>
            <person name="Yu J.-H."/>
            <person name="Zhou M."/>
            <person name="Andersen M.R."/>
            <person name="Archer D.B."/>
            <person name="Baker S.E."/>
            <person name="Benoit I."/>
            <person name="Brakhage A.A."/>
            <person name="Braus G.H."/>
            <person name="Fischer R."/>
            <person name="Frisvad J.C."/>
            <person name="Goldman G.H."/>
            <person name="Houbraken J."/>
            <person name="Oakley B."/>
            <person name="Pocsi I."/>
            <person name="Scazzocchio C."/>
            <person name="Seiboth B."/>
            <person name="vanKuyk P.A."/>
            <person name="Wortman J."/>
            <person name="Dyer P.S."/>
            <person name="Grigoriev I.V."/>
        </authorList>
    </citation>
    <scope>NUCLEOTIDE SEQUENCE [LARGE SCALE GENOMIC DNA]</scope>
    <source>
        <strain evidence="8">DTO 134E9</strain>
    </source>
</reference>
<gene>
    <name evidence="7" type="ORF">ASPWEDRAFT_34678</name>
</gene>
<accession>A0A1L9S1Z7</accession>
<dbReference type="GO" id="GO:0031505">
    <property type="term" value="P:fungal-type cell wall organization"/>
    <property type="evidence" value="ECO:0007669"/>
    <property type="project" value="TreeGrafter"/>
</dbReference>
<dbReference type="PANTHER" id="PTHR31018">
    <property type="entry name" value="SPORULATION-SPECIFIC PROTEIN-RELATED"/>
    <property type="match status" value="1"/>
</dbReference>
<feature type="signal peptide" evidence="6">
    <location>
        <begin position="1"/>
        <end position="19"/>
    </location>
</feature>
<dbReference type="Pfam" id="PF13306">
    <property type="entry name" value="LRR_5"/>
    <property type="match status" value="1"/>
</dbReference>
<keyword evidence="8" id="KW-1185">Reference proteome</keyword>
<evidence type="ECO:0008006" key="9">
    <source>
        <dbReference type="Google" id="ProtNLM"/>
    </source>
</evidence>
<dbReference type="PANTHER" id="PTHR31018:SF3">
    <property type="entry name" value="RECEPTOR PROTEIN-TYROSINE KINASE"/>
    <property type="match status" value="1"/>
</dbReference>
<organism evidence="7 8">
    <name type="scientific">Aspergillus wentii DTO 134E9</name>
    <dbReference type="NCBI Taxonomy" id="1073089"/>
    <lineage>
        <taxon>Eukaryota</taxon>
        <taxon>Fungi</taxon>
        <taxon>Dikarya</taxon>
        <taxon>Ascomycota</taxon>
        <taxon>Pezizomycotina</taxon>
        <taxon>Eurotiomycetes</taxon>
        <taxon>Eurotiomycetidae</taxon>
        <taxon>Eurotiales</taxon>
        <taxon>Aspergillaceae</taxon>
        <taxon>Aspergillus</taxon>
        <taxon>Aspergillus subgen. Cremei</taxon>
    </lineage>
</organism>
<evidence type="ECO:0000256" key="2">
    <source>
        <dbReference type="ARBA" id="ARBA00022729"/>
    </source>
</evidence>